<sequence>MDVEDSEEMDMGDSVDMNMEVSVDMDIEDSVDMGMEDSMDVDIEDTLINGIELLEEVATASDILSNLDEEEMIMLFLPVIMSRFKLSARYWSPQIIENGDVIGGAASQIGMSRSAASRYIKNIEDLLYDMMEEVIRFPAPRAEDEWGELITGFDSRGGKLPDVVCVFDGMLIQTKRPREHQGFYDKSGSPP</sequence>
<evidence type="ECO:0000313" key="2">
    <source>
        <dbReference type="Proteomes" id="UP000435112"/>
    </source>
</evidence>
<comment type="caution">
    <text evidence="1">The sequence shown here is derived from an EMBL/GenBank/DDBJ whole genome shotgun (WGS) entry which is preliminary data.</text>
</comment>
<dbReference type="EMBL" id="QXFU01002084">
    <property type="protein sequence ID" value="KAE8990703.1"/>
    <property type="molecule type" value="Genomic_DNA"/>
</dbReference>
<accession>A0A6A3JGL5</accession>
<name>A0A6A3JGL5_9STRA</name>
<dbReference type="AlphaFoldDB" id="A0A6A3JGL5"/>
<proteinExistence type="predicted"/>
<organism evidence="1 2">
    <name type="scientific">Phytophthora rubi</name>
    <dbReference type="NCBI Taxonomy" id="129364"/>
    <lineage>
        <taxon>Eukaryota</taxon>
        <taxon>Sar</taxon>
        <taxon>Stramenopiles</taxon>
        <taxon>Oomycota</taxon>
        <taxon>Peronosporomycetes</taxon>
        <taxon>Peronosporales</taxon>
        <taxon>Peronosporaceae</taxon>
        <taxon>Phytophthora</taxon>
    </lineage>
</organism>
<dbReference type="OrthoDB" id="2668416at2759"/>
<dbReference type="Proteomes" id="UP000435112">
    <property type="component" value="Unassembled WGS sequence"/>
</dbReference>
<protein>
    <recommendedName>
        <fullName evidence="3">DDE Tnp4 domain-containing protein</fullName>
    </recommendedName>
</protein>
<gene>
    <name evidence="1" type="ORF">PR002_g21084</name>
</gene>
<reference evidence="1 2" key="1">
    <citation type="submission" date="2018-09" db="EMBL/GenBank/DDBJ databases">
        <title>Genomic investigation of the strawberry pathogen Phytophthora fragariae indicates pathogenicity is determined by transcriptional variation in three key races.</title>
        <authorList>
            <person name="Adams T.M."/>
            <person name="Armitage A.D."/>
            <person name="Sobczyk M.K."/>
            <person name="Bates H.J."/>
            <person name="Dunwell J.M."/>
            <person name="Nellist C.F."/>
            <person name="Harrison R.J."/>
        </authorList>
    </citation>
    <scope>NUCLEOTIDE SEQUENCE [LARGE SCALE GENOMIC DNA]</scope>
    <source>
        <strain evidence="1 2">SCRP324</strain>
    </source>
</reference>
<evidence type="ECO:0008006" key="3">
    <source>
        <dbReference type="Google" id="ProtNLM"/>
    </source>
</evidence>
<evidence type="ECO:0000313" key="1">
    <source>
        <dbReference type="EMBL" id="KAE8990703.1"/>
    </source>
</evidence>